<evidence type="ECO:0000256" key="1">
    <source>
        <dbReference type="SAM" id="Phobius"/>
    </source>
</evidence>
<name>H6N663_MYCHN</name>
<protein>
    <submittedName>
        <fullName evidence="2">Uncharacterized protein</fullName>
    </submittedName>
</protein>
<keyword evidence="1" id="KW-1133">Transmembrane helix</keyword>
<organism evidence="2 3">
    <name type="scientific">Mycoplasma haemocanis (strain Illinois)</name>
    <dbReference type="NCBI Taxonomy" id="1111676"/>
    <lineage>
        <taxon>Bacteria</taxon>
        <taxon>Bacillati</taxon>
        <taxon>Mycoplasmatota</taxon>
        <taxon>Mollicutes</taxon>
        <taxon>Mycoplasmataceae</taxon>
        <taxon>Mycoplasma</taxon>
    </lineage>
</organism>
<reference evidence="2 3" key="1">
    <citation type="journal article" date="2012" name="J. Bacteriol.">
        <title>Complete genome sequence of Mycoplasma haemocanis strain Illinois.</title>
        <authorList>
            <person name="do Nascimento N.C."/>
            <person name="Guimaraes A.M."/>
            <person name="Santos A.P."/>
            <person name="Sanmiguel P.J."/>
            <person name="Messick J.B."/>
        </authorList>
    </citation>
    <scope>NUCLEOTIDE SEQUENCE [LARGE SCALE GENOMIC DNA]</scope>
    <source>
        <strain evidence="2 3">Illinois</strain>
    </source>
</reference>
<evidence type="ECO:0000313" key="2">
    <source>
        <dbReference type="EMBL" id="AEW45135.1"/>
    </source>
</evidence>
<gene>
    <name evidence="2" type="ordered locus">MHC_01345</name>
</gene>
<dbReference type="AlphaFoldDB" id="H6N663"/>
<dbReference type="EMBL" id="CP003199">
    <property type="protein sequence ID" value="AEW45135.1"/>
    <property type="molecule type" value="Genomic_DNA"/>
</dbReference>
<dbReference type="STRING" id="1111676.MHC_01345"/>
<keyword evidence="3" id="KW-1185">Reference proteome</keyword>
<sequence>MTPLFKVVLGFSSVGTITTGALYVSGIFKNRVKKIAIYSLLNDANPEKRLITSKAVEDDVWKKAYMTYRTENKSLDKDIWNLKDWNKPSNPVIETNATEEFISKCEFNSKVKVTGTDDLLYRQVLAYCTRDTLVSDLIKEGTTGRTLLTNTSSDEDWKAVWNTYKSSNEVASGGIDKWKFSDWSEKKGGDTLPTEYKARCSEKASEPAFKTTDIKYLDVLNWCSK</sequence>
<keyword evidence="1" id="KW-0472">Membrane</keyword>
<feature type="transmembrane region" description="Helical" evidence="1">
    <location>
        <begin position="6"/>
        <end position="28"/>
    </location>
</feature>
<dbReference type="Proteomes" id="UP000009135">
    <property type="component" value="Chromosome"/>
</dbReference>
<accession>H6N663</accession>
<keyword evidence="1" id="KW-0812">Transmembrane</keyword>
<dbReference type="KEGG" id="mhe:MHC_01345"/>
<evidence type="ECO:0000313" key="3">
    <source>
        <dbReference type="Proteomes" id="UP000009135"/>
    </source>
</evidence>
<dbReference type="HOGENOM" id="CLU_098620_0_0_14"/>
<proteinExistence type="predicted"/>